<comment type="caution">
    <text evidence="1">The sequence shown here is derived from an EMBL/GenBank/DDBJ whole genome shotgun (WGS) entry which is preliminary data.</text>
</comment>
<evidence type="ECO:0000313" key="2">
    <source>
        <dbReference type="Proteomes" id="UP000276133"/>
    </source>
</evidence>
<dbReference type="EMBL" id="REGN01010010">
    <property type="protein sequence ID" value="RMZ99867.1"/>
    <property type="molecule type" value="Genomic_DNA"/>
</dbReference>
<organism evidence="1 2">
    <name type="scientific">Brachionus plicatilis</name>
    <name type="common">Marine rotifer</name>
    <name type="synonym">Brachionus muelleri</name>
    <dbReference type="NCBI Taxonomy" id="10195"/>
    <lineage>
        <taxon>Eukaryota</taxon>
        <taxon>Metazoa</taxon>
        <taxon>Spiralia</taxon>
        <taxon>Gnathifera</taxon>
        <taxon>Rotifera</taxon>
        <taxon>Eurotatoria</taxon>
        <taxon>Monogononta</taxon>
        <taxon>Pseudotrocha</taxon>
        <taxon>Ploima</taxon>
        <taxon>Brachionidae</taxon>
        <taxon>Brachionus</taxon>
    </lineage>
</organism>
<dbReference type="AlphaFoldDB" id="A0A3M7PMK1"/>
<gene>
    <name evidence="1" type="ORF">BpHYR1_048124</name>
</gene>
<name>A0A3M7PMK1_BRAPC</name>
<sequence>MYLFDHELAFSTTWNPKYFLTEIGTSIDNIGQRISTHFAMIEEKIEEIGSVLIASLKTSANFEEKIKNYPKRNAQFGA</sequence>
<proteinExistence type="predicted"/>
<keyword evidence="2" id="KW-1185">Reference proteome</keyword>
<dbReference type="Proteomes" id="UP000276133">
    <property type="component" value="Unassembled WGS sequence"/>
</dbReference>
<reference evidence="1 2" key="1">
    <citation type="journal article" date="2018" name="Sci. Rep.">
        <title>Genomic signatures of local adaptation to the degree of environmental predictability in rotifers.</title>
        <authorList>
            <person name="Franch-Gras L."/>
            <person name="Hahn C."/>
            <person name="Garcia-Roger E.M."/>
            <person name="Carmona M.J."/>
            <person name="Serra M."/>
            <person name="Gomez A."/>
        </authorList>
    </citation>
    <scope>NUCLEOTIDE SEQUENCE [LARGE SCALE GENOMIC DNA]</scope>
    <source>
        <strain evidence="1">HYR1</strain>
    </source>
</reference>
<evidence type="ECO:0000313" key="1">
    <source>
        <dbReference type="EMBL" id="RMZ99867.1"/>
    </source>
</evidence>
<protein>
    <submittedName>
        <fullName evidence="1">Uncharacterized protein</fullName>
    </submittedName>
</protein>
<accession>A0A3M7PMK1</accession>